<evidence type="ECO:0000313" key="3">
    <source>
        <dbReference type="Proteomes" id="UP000245634"/>
    </source>
</evidence>
<name>A0A316DDA2_9BACL</name>
<reference evidence="2 3" key="1">
    <citation type="submission" date="2018-05" db="EMBL/GenBank/DDBJ databases">
        <title>Genomic Encyclopedia of Type Strains, Phase IV (KMG-IV): sequencing the most valuable type-strain genomes for metagenomic binning, comparative biology and taxonomic classification.</title>
        <authorList>
            <person name="Goeker M."/>
        </authorList>
    </citation>
    <scope>NUCLEOTIDE SEQUENCE [LARGE SCALE GENOMIC DNA]</scope>
    <source>
        <strain evidence="2 3">DSM 18773</strain>
    </source>
</reference>
<keyword evidence="3" id="KW-1185">Reference proteome</keyword>
<proteinExistence type="predicted"/>
<evidence type="ECO:0000313" key="2">
    <source>
        <dbReference type="EMBL" id="PWK15984.1"/>
    </source>
</evidence>
<protein>
    <submittedName>
        <fullName evidence="2">Uncharacterized protein</fullName>
    </submittedName>
</protein>
<feature type="transmembrane region" description="Helical" evidence="1">
    <location>
        <begin position="15"/>
        <end position="34"/>
    </location>
</feature>
<keyword evidence="1" id="KW-1133">Transmembrane helix</keyword>
<dbReference type="Proteomes" id="UP000245634">
    <property type="component" value="Unassembled WGS sequence"/>
</dbReference>
<keyword evidence="1" id="KW-0812">Transmembrane</keyword>
<comment type="caution">
    <text evidence="2">The sequence shown here is derived from an EMBL/GenBank/DDBJ whole genome shotgun (WGS) entry which is preliminary data.</text>
</comment>
<keyword evidence="1" id="KW-0472">Membrane</keyword>
<evidence type="ECO:0000256" key="1">
    <source>
        <dbReference type="SAM" id="Phobius"/>
    </source>
</evidence>
<sequence length="45" mass="5090">MATLLNVYAGTGVSALYTCCFLVLEYSTFVAQLWKTGRRIMKKKI</sequence>
<gene>
    <name evidence="2" type="ORF">C7459_102230</name>
</gene>
<dbReference type="AlphaFoldDB" id="A0A316DDA2"/>
<accession>A0A316DDA2</accession>
<dbReference type="EMBL" id="QGGL01000002">
    <property type="protein sequence ID" value="PWK15984.1"/>
    <property type="molecule type" value="Genomic_DNA"/>
</dbReference>
<organism evidence="2 3">
    <name type="scientific">Tumebacillus permanentifrigoris</name>
    <dbReference type="NCBI Taxonomy" id="378543"/>
    <lineage>
        <taxon>Bacteria</taxon>
        <taxon>Bacillati</taxon>
        <taxon>Bacillota</taxon>
        <taxon>Bacilli</taxon>
        <taxon>Bacillales</taxon>
        <taxon>Alicyclobacillaceae</taxon>
        <taxon>Tumebacillus</taxon>
    </lineage>
</organism>